<dbReference type="OrthoDB" id="672470at2759"/>
<dbReference type="PANTHER" id="PTHR31268:SF10">
    <property type="entry name" value="GALACTINOL--SUCROSE GALACTOSYLTRANSFERASE"/>
    <property type="match status" value="1"/>
</dbReference>
<dbReference type="AlphaFoldDB" id="A0A7J7N5A9"/>
<sequence>MRYAGRPTRDCLFVDPVMDGKSLLKILNLNKLGRVIGVFNCQELGSWLCKERNPREHVLEPKLSALSSSVKPVDVEFLQEVAGENWAGDCAVYAFKAGILLRLPKNGSIEVTLGV</sequence>
<name>A0A7J7N5A9_9MAGN</name>
<gene>
    <name evidence="2" type="ORF">GIB67_008464</name>
</gene>
<evidence type="ECO:0000313" key="3">
    <source>
        <dbReference type="Proteomes" id="UP000541444"/>
    </source>
</evidence>
<protein>
    <submittedName>
        <fullName evidence="2">Uncharacterized protein</fullName>
    </submittedName>
</protein>
<dbReference type="EMBL" id="JACGCM010001055">
    <property type="protein sequence ID" value="KAF6162335.1"/>
    <property type="molecule type" value="Genomic_DNA"/>
</dbReference>
<evidence type="ECO:0000256" key="1">
    <source>
        <dbReference type="ARBA" id="ARBA00023277"/>
    </source>
</evidence>
<dbReference type="PANTHER" id="PTHR31268">
    <property type="match status" value="1"/>
</dbReference>
<dbReference type="Pfam" id="PF05691">
    <property type="entry name" value="Raffinose_syn"/>
    <property type="match status" value="1"/>
</dbReference>
<keyword evidence="1" id="KW-0119">Carbohydrate metabolism</keyword>
<evidence type="ECO:0000313" key="2">
    <source>
        <dbReference type="EMBL" id="KAF6162335.1"/>
    </source>
</evidence>
<dbReference type="Proteomes" id="UP000541444">
    <property type="component" value="Unassembled WGS sequence"/>
</dbReference>
<reference evidence="2 3" key="1">
    <citation type="journal article" date="2020" name="IScience">
        <title>Genome Sequencing of the Endangered Kingdonia uniflora (Circaeasteraceae, Ranunculales) Reveals Potential Mechanisms of Evolutionary Specialization.</title>
        <authorList>
            <person name="Sun Y."/>
            <person name="Deng T."/>
            <person name="Zhang A."/>
            <person name="Moore M.J."/>
            <person name="Landis J.B."/>
            <person name="Lin N."/>
            <person name="Zhang H."/>
            <person name="Zhang X."/>
            <person name="Huang J."/>
            <person name="Zhang X."/>
            <person name="Sun H."/>
            <person name="Wang H."/>
        </authorList>
    </citation>
    <scope>NUCLEOTIDE SEQUENCE [LARGE SCALE GENOMIC DNA]</scope>
    <source>
        <strain evidence="2">TB1705</strain>
        <tissue evidence="2">Leaf</tissue>
    </source>
</reference>
<comment type="caution">
    <text evidence="2">The sequence shown here is derived from an EMBL/GenBank/DDBJ whole genome shotgun (WGS) entry which is preliminary data.</text>
</comment>
<keyword evidence="3" id="KW-1185">Reference proteome</keyword>
<accession>A0A7J7N5A9</accession>
<proteinExistence type="predicted"/>
<dbReference type="InterPro" id="IPR008811">
    <property type="entry name" value="Glycosyl_hydrolases_36"/>
</dbReference>
<organism evidence="2 3">
    <name type="scientific">Kingdonia uniflora</name>
    <dbReference type="NCBI Taxonomy" id="39325"/>
    <lineage>
        <taxon>Eukaryota</taxon>
        <taxon>Viridiplantae</taxon>
        <taxon>Streptophyta</taxon>
        <taxon>Embryophyta</taxon>
        <taxon>Tracheophyta</taxon>
        <taxon>Spermatophyta</taxon>
        <taxon>Magnoliopsida</taxon>
        <taxon>Ranunculales</taxon>
        <taxon>Circaeasteraceae</taxon>
        <taxon>Kingdonia</taxon>
    </lineage>
</organism>